<reference evidence="3 4" key="1">
    <citation type="submission" date="2015-03" db="EMBL/GenBank/DDBJ databases">
        <title>Genome sequence of Variovorax paradoxus TBEA6.</title>
        <authorList>
            <person name="Poehlein A."/>
            <person name="Schuldes J."/>
            <person name="Wuebbeler J.H."/>
            <person name="Hiessl S."/>
            <person name="Steinbuechel A."/>
            <person name="Daniel R."/>
        </authorList>
    </citation>
    <scope>NUCLEOTIDE SEQUENCE [LARGE SCALE GENOMIC DNA]</scope>
    <source>
        <strain evidence="3 4">TBEA6</strain>
    </source>
</reference>
<dbReference type="AlphaFoldDB" id="A0A0H2LYR3"/>
<evidence type="ECO:0000256" key="1">
    <source>
        <dbReference type="ARBA" id="ARBA00022801"/>
    </source>
</evidence>
<comment type="caution">
    <text evidence="3">The sequence shown here is derived from an EMBL/GenBank/DDBJ whole genome shotgun (WGS) entry which is preliminary data.</text>
</comment>
<dbReference type="PANTHER" id="PTHR43540:SF6">
    <property type="entry name" value="ISOCHORISMATASE-LIKE DOMAIN-CONTAINING PROTEIN"/>
    <property type="match status" value="1"/>
</dbReference>
<dbReference type="InterPro" id="IPR050272">
    <property type="entry name" value="Isochorismatase-like_hydrls"/>
</dbReference>
<evidence type="ECO:0000313" key="4">
    <source>
        <dbReference type="Proteomes" id="UP000035170"/>
    </source>
</evidence>
<dbReference type="SUPFAM" id="SSF52499">
    <property type="entry name" value="Isochorismatase-like hydrolases"/>
    <property type="match status" value="1"/>
</dbReference>
<dbReference type="InterPro" id="IPR036380">
    <property type="entry name" value="Isochorismatase-like_sf"/>
</dbReference>
<protein>
    <submittedName>
        <fullName evidence="3">Peroxyureidoacrylate/ureidoacrylate amidohydrolase RutB</fullName>
        <ecNumber evidence="3">3.5.1.110</ecNumber>
    </submittedName>
</protein>
<dbReference type="Gene3D" id="3.40.50.850">
    <property type="entry name" value="Isochorismatase-like"/>
    <property type="match status" value="1"/>
</dbReference>
<dbReference type="CDD" id="cd00431">
    <property type="entry name" value="cysteine_hydrolases"/>
    <property type="match status" value="1"/>
</dbReference>
<dbReference type="Pfam" id="PF00857">
    <property type="entry name" value="Isochorismatase"/>
    <property type="match status" value="1"/>
</dbReference>
<keyword evidence="4" id="KW-1185">Reference proteome</keyword>
<name>A0A0H2LYR3_VARPD</name>
<keyword evidence="1 3" id="KW-0378">Hydrolase</keyword>
<sequence>MEFPAWIVERVMARQGSLHPYPRFDAGCTAFVVVDLQNYYTQPGFMGECAPARATFGKVNQLAAALREAGGTVIWVQTCSDGADSFWSHHHAHMLTPERSARRLRELGRAHAGFEIAPGLDVQPEDPRVVKRCYSALVPGSSTLNEVLKARGIETVLIGGTVTNVCCESTARDAMMMNYATVMVEDALSAVTPEEHVHSLHNWMLFFGDVLGVEEVACRLAKAPALA</sequence>
<dbReference type="PATRIC" id="fig|34073.19.peg.5400"/>
<dbReference type="GO" id="GO:0016787">
    <property type="term" value="F:hydrolase activity"/>
    <property type="evidence" value="ECO:0007669"/>
    <property type="project" value="UniProtKB-KW"/>
</dbReference>
<evidence type="ECO:0000259" key="2">
    <source>
        <dbReference type="Pfam" id="PF00857"/>
    </source>
</evidence>
<dbReference type="RefSeq" id="WP_047786628.1">
    <property type="nucleotide sequence ID" value="NZ_JZWI01000032.1"/>
</dbReference>
<dbReference type="EMBL" id="JZWI01000032">
    <property type="protein sequence ID" value="KLN53597.1"/>
    <property type="molecule type" value="Genomic_DNA"/>
</dbReference>
<evidence type="ECO:0000313" key="3">
    <source>
        <dbReference type="EMBL" id="KLN53597.1"/>
    </source>
</evidence>
<accession>A0A0H2LYR3</accession>
<gene>
    <name evidence="3" type="primary">rutB6</name>
    <name evidence="3" type="ORF">VPARA_52830</name>
</gene>
<dbReference type="InterPro" id="IPR000868">
    <property type="entry name" value="Isochorismatase-like_dom"/>
</dbReference>
<dbReference type="EC" id="3.5.1.110" evidence="3"/>
<dbReference type="Proteomes" id="UP000035170">
    <property type="component" value="Unassembled WGS sequence"/>
</dbReference>
<proteinExistence type="predicted"/>
<dbReference type="PANTHER" id="PTHR43540">
    <property type="entry name" value="PEROXYUREIDOACRYLATE/UREIDOACRYLATE AMIDOHYDROLASE-RELATED"/>
    <property type="match status" value="1"/>
</dbReference>
<feature type="domain" description="Isochorismatase-like" evidence="2">
    <location>
        <begin position="29"/>
        <end position="215"/>
    </location>
</feature>
<organism evidence="3 4">
    <name type="scientific">Variovorax paradoxus</name>
    <dbReference type="NCBI Taxonomy" id="34073"/>
    <lineage>
        <taxon>Bacteria</taxon>
        <taxon>Pseudomonadati</taxon>
        <taxon>Pseudomonadota</taxon>
        <taxon>Betaproteobacteria</taxon>
        <taxon>Burkholderiales</taxon>
        <taxon>Comamonadaceae</taxon>
        <taxon>Variovorax</taxon>
    </lineage>
</organism>